<keyword evidence="3" id="KW-0732">Signal</keyword>
<accession>A0A9N9WXK6</accession>
<feature type="chain" id="PRO_5040191904" evidence="3">
    <location>
        <begin position="17"/>
        <end position="115"/>
    </location>
</feature>
<dbReference type="GO" id="GO:0062129">
    <property type="term" value="C:chitin-based extracellular matrix"/>
    <property type="evidence" value="ECO:0007669"/>
    <property type="project" value="TreeGrafter"/>
</dbReference>
<feature type="signal peptide" evidence="3">
    <location>
        <begin position="1"/>
        <end position="16"/>
    </location>
</feature>
<reference evidence="4" key="2">
    <citation type="submission" date="2022-10" db="EMBL/GenBank/DDBJ databases">
        <authorList>
            <consortium name="ENA_rothamsted_submissions"/>
            <consortium name="culmorum"/>
            <person name="King R."/>
        </authorList>
    </citation>
    <scope>NUCLEOTIDE SEQUENCE</scope>
</reference>
<dbReference type="InterPro" id="IPR000618">
    <property type="entry name" value="Insect_cuticle"/>
</dbReference>
<dbReference type="Proteomes" id="UP001153620">
    <property type="component" value="Chromosome 4"/>
</dbReference>
<keyword evidence="5" id="KW-1185">Reference proteome</keyword>
<dbReference type="PANTHER" id="PTHR10380:SF173">
    <property type="entry name" value="CUTICULAR PROTEIN 47EF, ISOFORM C-RELATED"/>
    <property type="match status" value="1"/>
</dbReference>
<evidence type="ECO:0000313" key="4">
    <source>
        <dbReference type="EMBL" id="CAG9810015.1"/>
    </source>
</evidence>
<dbReference type="OrthoDB" id="6379191at2759"/>
<dbReference type="PROSITE" id="PS51155">
    <property type="entry name" value="CHIT_BIND_RR_2"/>
    <property type="match status" value="1"/>
</dbReference>
<protein>
    <submittedName>
        <fullName evidence="4">Uncharacterized protein</fullName>
    </submittedName>
</protein>
<organism evidence="4 5">
    <name type="scientific">Chironomus riparius</name>
    <dbReference type="NCBI Taxonomy" id="315576"/>
    <lineage>
        <taxon>Eukaryota</taxon>
        <taxon>Metazoa</taxon>
        <taxon>Ecdysozoa</taxon>
        <taxon>Arthropoda</taxon>
        <taxon>Hexapoda</taxon>
        <taxon>Insecta</taxon>
        <taxon>Pterygota</taxon>
        <taxon>Neoptera</taxon>
        <taxon>Endopterygota</taxon>
        <taxon>Diptera</taxon>
        <taxon>Nematocera</taxon>
        <taxon>Chironomoidea</taxon>
        <taxon>Chironomidae</taxon>
        <taxon>Chironominae</taxon>
        <taxon>Chironomus</taxon>
    </lineage>
</organism>
<proteinExistence type="predicted"/>
<reference evidence="4" key="1">
    <citation type="submission" date="2022-01" db="EMBL/GenBank/DDBJ databases">
        <authorList>
            <person name="King R."/>
        </authorList>
    </citation>
    <scope>NUCLEOTIDE SEQUENCE</scope>
</reference>
<evidence type="ECO:0000313" key="5">
    <source>
        <dbReference type="Proteomes" id="UP001153620"/>
    </source>
</evidence>
<dbReference type="AlphaFoldDB" id="A0A9N9WXK6"/>
<evidence type="ECO:0000256" key="1">
    <source>
        <dbReference type="ARBA" id="ARBA00022460"/>
    </source>
</evidence>
<evidence type="ECO:0000256" key="3">
    <source>
        <dbReference type="SAM" id="SignalP"/>
    </source>
</evidence>
<name>A0A9N9WXK6_9DIPT</name>
<dbReference type="PRINTS" id="PR00947">
    <property type="entry name" value="CUTICLE"/>
</dbReference>
<dbReference type="GO" id="GO:0008010">
    <property type="term" value="F:structural constituent of chitin-based larval cuticle"/>
    <property type="evidence" value="ECO:0007669"/>
    <property type="project" value="TreeGrafter"/>
</dbReference>
<gene>
    <name evidence="4" type="ORF">CHIRRI_LOCUS12832</name>
</gene>
<keyword evidence="1 2" id="KW-0193">Cuticle</keyword>
<sequence>MFKLFVLAVALTCISAAPQGQSTDGQAQTLSNTSSDDGVGNFAYAFETSNSIKAEAKGSLKQLKDDQGKETAGEVQQGSYSWTDASGTTYEVKWIADENGFQPQGAHLPTTPKAP</sequence>
<dbReference type="EMBL" id="OU895880">
    <property type="protein sequence ID" value="CAG9810015.1"/>
    <property type="molecule type" value="Genomic_DNA"/>
</dbReference>
<dbReference type="PANTHER" id="PTHR10380">
    <property type="entry name" value="CUTICLE PROTEIN"/>
    <property type="match status" value="1"/>
</dbReference>
<evidence type="ECO:0000256" key="2">
    <source>
        <dbReference type="PROSITE-ProRule" id="PRU00497"/>
    </source>
</evidence>
<dbReference type="Pfam" id="PF00379">
    <property type="entry name" value="Chitin_bind_4"/>
    <property type="match status" value="1"/>
</dbReference>
<dbReference type="InterPro" id="IPR050468">
    <property type="entry name" value="Cuticle_Struct_Prot"/>
</dbReference>